<dbReference type="EMBL" id="UINC01224153">
    <property type="protein sequence ID" value="SVE53652.1"/>
    <property type="molecule type" value="Genomic_DNA"/>
</dbReference>
<dbReference type="PANTHER" id="PTHR42754:SF1">
    <property type="entry name" value="LIPOPROTEIN"/>
    <property type="match status" value="1"/>
</dbReference>
<proteinExistence type="predicted"/>
<organism evidence="1">
    <name type="scientific">marine metagenome</name>
    <dbReference type="NCBI Taxonomy" id="408172"/>
    <lineage>
        <taxon>unclassified sequences</taxon>
        <taxon>metagenomes</taxon>
        <taxon>ecological metagenomes</taxon>
    </lineage>
</organism>
<dbReference type="SUPFAM" id="SSF50998">
    <property type="entry name" value="Quinoprotein alcohol dehydrogenase-like"/>
    <property type="match status" value="1"/>
</dbReference>
<name>A0A383E9W0_9ZZZZ</name>
<sequence length="157" mass="17311">LRTDGYEVAFSISSTTDDNFFICTLINSIAESDTYRPQIIKLDIQGNIDWRRTLNSNSRKHHHISSSSTQSGDLVIVGSSTNIMAGGAKDDAFIVRIDIKGNIIWTRPYGTADHNDWGWSIFETPNTNLVFVGSTQSFGASLFDVYLVGTNAEGLTQ</sequence>
<gene>
    <name evidence="1" type="ORF">METZ01_LOCUS506506</name>
</gene>
<evidence type="ECO:0008006" key="2">
    <source>
        <dbReference type="Google" id="ProtNLM"/>
    </source>
</evidence>
<dbReference type="InterPro" id="IPR015943">
    <property type="entry name" value="WD40/YVTN_repeat-like_dom_sf"/>
</dbReference>
<dbReference type="InterPro" id="IPR011047">
    <property type="entry name" value="Quinoprotein_ADH-like_sf"/>
</dbReference>
<feature type="non-terminal residue" evidence="1">
    <location>
        <position position="1"/>
    </location>
</feature>
<dbReference type="AlphaFoldDB" id="A0A383E9W0"/>
<dbReference type="Gene3D" id="2.130.10.10">
    <property type="entry name" value="YVTN repeat-like/Quinoprotein amine dehydrogenase"/>
    <property type="match status" value="1"/>
</dbReference>
<protein>
    <recommendedName>
        <fullName evidence="2">Bulb-type lectin domain-containing protein</fullName>
    </recommendedName>
</protein>
<accession>A0A383E9W0</accession>
<evidence type="ECO:0000313" key="1">
    <source>
        <dbReference type="EMBL" id="SVE53652.1"/>
    </source>
</evidence>
<reference evidence="1" key="1">
    <citation type="submission" date="2018-05" db="EMBL/GenBank/DDBJ databases">
        <authorList>
            <person name="Lanie J.A."/>
            <person name="Ng W.-L."/>
            <person name="Kazmierczak K.M."/>
            <person name="Andrzejewski T.M."/>
            <person name="Davidsen T.M."/>
            <person name="Wayne K.J."/>
            <person name="Tettelin H."/>
            <person name="Glass J.I."/>
            <person name="Rusch D."/>
            <person name="Podicherti R."/>
            <person name="Tsui H.-C.T."/>
            <person name="Winkler M.E."/>
        </authorList>
    </citation>
    <scope>NUCLEOTIDE SEQUENCE</scope>
</reference>
<dbReference type="PANTHER" id="PTHR42754">
    <property type="entry name" value="ENDOGLUCANASE"/>
    <property type="match status" value="1"/>
</dbReference>